<evidence type="ECO:0000256" key="1">
    <source>
        <dbReference type="ARBA" id="ARBA00023015"/>
    </source>
</evidence>
<evidence type="ECO:0000259" key="5">
    <source>
        <dbReference type="PROSITE" id="PS50977"/>
    </source>
</evidence>
<dbReference type="Proteomes" id="UP001172738">
    <property type="component" value="Unassembled WGS sequence"/>
</dbReference>
<dbReference type="RefSeq" id="WP_301128002.1">
    <property type="nucleotide sequence ID" value="NZ_JAUHPV010000004.1"/>
</dbReference>
<keyword evidence="1" id="KW-0805">Transcription regulation</keyword>
<keyword evidence="7" id="KW-1185">Reference proteome</keyword>
<dbReference type="Gene3D" id="1.10.357.10">
    <property type="entry name" value="Tetracycline Repressor, domain 2"/>
    <property type="match status" value="1"/>
</dbReference>
<dbReference type="InterPro" id="IPR001647">
    <property type="entry name" value="HTH_TetR"/>
</dbReference>
<dbReference type="Pfam" id="PF00440">
    <property type="entry name" value="TetR_N"/>
    <property type="match status" value="1"/>
</dbReference>
<comment type="caution">
    <text evidence="6">The sequence shown here is derived from an EMBL/GenBank/DDBJ whole genome shotgun (WGS) entry which is preliminary data.</text>
</comment>
<keyword evidence="3" id="KW-0804">Transcription</keyword>
<evidence type="ECO:0000313" key="6">
    <source>
        <dbReference type="EMBL" id="MDN4472949.1"/>
    </source>
</evidence>
<dbReference type="EMBL" id="JAUHPV010000004">
    <property type="protein sequence ID" value="MDN4472949.1"/>
    <property type="molecule type" value="Genomic_DNA"/>
</dbReference>
<dbReference type="InterPro" id="IPR036271">
    <property type="entry name" value="Tet_transcr_reg_TetR-rel_C_sf"/>
</dbReference>
<evidence type="ECO:0000256" key="4">
    <source>
        <dbReference type="PROSITE-ProRule" id="PRU00335"/>
    </source>
</evidence>
<keyword evidence="2 4" id="KW-0238">DNA-binding</keyword>
<protein>
    <submittedName>
        <fullName evidence="6">TetR/AcrR family transcriptional regulator C-terminal domain-containing protein</fullName>
    </submittedName>
</protein>
<gene>
    <name evidence="6" type="ORF">QQX04_08100</name>
</gene>
<accession>A0ABT8G1C8</accession>
<evidence type="ECO:0000256" key="2">
    <source>
        <dbReference type="ARBA" id="ARBA00023125"/>
    </source>
</evidence>
<sequence length="241" mass="26169">MTPASAPAARTPLNRARVVAEALATADEAGLESLSMRSLADRLGVVPMALYKHVSNKEELLDAMVDAVIREIQPRDVADDWKEAAREQVMAARRTMLQHPWAWRAIETREAPSPAALDRMEAMIGTLRSGGLSAPLVHHVMHTLGSRLWGFSQEVFATGPQPTDPQAAQEAMEMMAARWPSVLESAMSTLHQQDTAVGPGCDDETEFTFALDLILDAAERLHTQGWTPGPRSDGATRVGAP</sequence>
<evidence type="ECO:0000313" key="7">
    <source>
        <dbReference type="Proteomes" id="UP001172738"/>
    </source>
</evidence>
<dbReference type="Pfam" id="PF02909">
    <property type="entry name" value="TetR_C_1"/>
    <property type="match status" value="1"/>
</dbReference>
<feature type="DNA-binding region" description="H-T-H motif" evidence="4">
    <location>
        <begin position="35"/>
        <end position="54"/>
    </location>
</feature>
<evidence type="ECO:0000256" key="3">
    <source>
        <dbReference type="ARBA" id="ARBA00023163"/>
    </source>
</evidence>
<dbReference type="InterPro" id="IPR004111">
    <property type="entry name" value="Repressor_TetR_C"/>
</dbReference>
<dbReference type="SUPFAM" id="SSF48498">
    <property type="entry name" value="Tetracyclin repressor-like, C-terminal domain"/>
    <property type="match status" value="1"/>
</dbReference>
<proteinExistence type="predicted"/>
<dbReference type="PROSITE" id="PS50977">
    <property type="entry name" value="HTH_TETR_2"/>
    <property type="match status" value="1"/>
</dbReference>
<dbReference type="InterPro" id="IPR050109">
    <property type="entry name" value="HTH-type_TetR-like_transc_reg"/>
</dbReference>
<reference evidence="6" key="1">
    <citation type="submission" date="2023-06" db="EMBL/GenBank/DDBJ databases">
        <title>SYSU T00b26.</title>
        <authorList>
            <person name="Gao L."/>
            <person name="Fang B.-Z."/>
            <person name="Li W.-J."/>
        </authorList>
    </citation>
    <scope>NUCLEOTIDE SEQUENCE</scope>
    <source>
        <strain evidence="6">SYSU T00b26</strain>
    </source>
</reference>
<dbReference type="PANTHER" id="PTHR30055">
    <property type="entry name" value="HTH-TYPE TRANSCRIPTIONAL REGULATOR RUTR"/>
    <property type="match status" value="1"/>
</dbReference>
<dbReference type="Gene3D" id="1.10.10.60">
    <property type="entry name" value="Homeodomain-like"/>
    <property type="match status" value="1"/>
</dbReference>
<organism evidence="6 7">
    <name type="scientific">Demequina zhanjiangensis</name>
    <dbReference type="NCBI Taxonomy" id="3051659"/>
    <lineage>
        <taxon>Bacteria</taxon>
        <taxon>Bacillati</taxon>
        <taxon>Actinomycetota</taxon>
        <taxon>Actinomycetes</taxon>
        <taxon>Micrococcales</taxon>
        <taxon>Demequinaceae</taxon>
        <taxon>Demequina</taxon>
    </lineage>
</organism>
<dbReference type="SUPFAM" id="SSF46689">
    <property type="entry name" value="Homeodomain-like"/>
    <property type="match status" value="1"/>
</dbReference>
<name>A0ABT8G1C8_9MICO</name>
<dbReference type="InterPro" id="IPR009057">
    <property type="entry name" value="Homeodomain-like_sf"/>
</dbReference>
<feature type="domain" description="HTH tetR-type" evidence="5">
    <location>
        <begin position="12"/>
        <end position="72"/>
    </location>
</feature>
<dbReference type="PANTHER" id="PTHR30055:SF151">
    <property type="entry name" value="TRANSCRIPTIONAL REGULATORY PROTEIN"/>
    <property type="match status" value="1"/>
</dbReference>